<dbReference type="InterPro" id="IPR017853">
    <property type="entry name" value="GH"/>
</dbReference>
<dbReference type="SUPFAM" id="SSF88713">
    <property type="entry name" value="Glycoside hydrolase/deacetylase"/>
    <property type="match status" value="1"/>
</dbReference>
<keyword evidence="4" id="KW-1133">Transmembrane helix</keyword>
<dbReference type="KEGG" id="panc:E2636_15510"/>
<dbReference type="Pfam" id="PF00535">
    <property type="entry name" value="Glycos_transf_2"/>
    <property type="match status" value="1"/>
</dbReference>
<evidence type="ECO:0000313" key="7">
    <source>
        <dbReference type="EMBL" id="QBP42468.1"/>
    </source>
</evidence>
<keyword evidence="4" id="KW-0812">Transmembrane</keyword>
<evidence type="ECO:0000313" key="8">
    <source>
        <dbReference type="Proteomes" id="UP000294292"/>
    </source>
</evidence>
<dbReference type="InterPro" id="IPR011330">
    <property type="entry name" value="Glyco_hydro/deAcase_b/a-brl"/>
</dbReference>
<organism evidence="7 8">
    <name type="scientific">Paenisporosarcina antarctica</name>
    <dbReference type="NCBI Taxonomy" id="417367"/>
    <lineage>
        <taxon>Bacteria</taxon>
        <taxon>Bacillati</taxon>
        <taxon>Bacillota</taxon>
        <taxon>Bacilli</taxon>
        <taxon>Bacillales</taxon>
        <taxon>Caryophanaceae</taxon>
        <taxon>Paenisporosarcina</taxon>
    </lineage>
</organism>
<dbReference type="OrthoDB" id="9812065at2"/>
<dbReference type="PANTHER" id="PTHR43630">
    <property type="entry name" value="POLY-BETA-1,6-N-ACETYL-D-GLUCOSAMINE SYNTHASE"/>
    <property type="match status" value="1"/>
</dbReference>
<dbReference type="Gene3D" id="3.90.550.10">
    <property type="entry name" value="Spore Coat Polysaccharide Biosynthesis Protein SpsA, Chain A"/>
    <property type="match status" value="1"/>
</dbReference>
<dbReference type="EMBL" id="CP038015">
    <property type="protein sequence ID" value="QBP42468.1"/>
    <property type="molecule type" value="Genomic_DNA"/>
</dbReference>
<dbReference type="GO" id="GO:0005975">
    <property type="term" value="P:carbohydrate metabolic process"/>
    <property type="evidence" value="ECO:0007669"/>
    <property type="project" value="InterPro"/>
</dbReference>
<dbReference type="Proteomes" id="UP000294292">
    <property type="component" value="Chromosome"/>
</dbReference>
<sequence length="1115" mass="127793">MRKISDYIYSRRKNKKTNLDFDGSHKHFVFENNSNKRWSVIISVFSLLVICALLITFLLGLSVYINPILPQWKTMEINEFSTISQSEKRSVDNSKALNTTSNEKFLKDNVITKDDFYAFYVNWDINSERSLRRNIDQIDVLIPQWFHLNSELGLESDIQKDIGDLAKKHDTKVLPLINNTVDGEWNQEIIHKLLNSPKAQLKLIKDLHKQIEQYGYHGINIDFENIKESDRDKLSNFMKELYSTFHASGLLVTIDVPPDNQAFDYNNLEKYSDRMILMLYDESFINPGPIASSSWYVESLSKASKEKLIVSLGNYGYDWDWESKKGGKAVSFEEIMRIAEKANLKVEWDDMSKNPYIKYKDKNKSHELWFLDSATFHNQWKMAISSGAKGVALWRLGTEDPSIWDIVKGHETNQLLAVKNGDITYYSGEGSIFRTKTDQHVGERSLDFDESGLITAESYISMPKVSEIERLSKISKKNKEIVLTFDDGPDPIYTKIVLDILKEHQIRATFFMLGKNAKVHQSMVKEIYSEGHEIGNHTYSHPSNINKVSYNQLKLELNTTQRIIQGITGRSPLLYRTPYGDDQNTYNGDNKNIYDKSHFQRMMEITQMGYITVDYDIDSKDWQTDNSKEIVDNVIKNASNGDIILLHDGGGDRTSTVQALPEIIEKLQSKGFKFVTVSELMDTKRESIMPNVAKVENPLMQSIKVALVSVASFNNIIFIIIYSALFIFAIRLPILFYLAFKHKKHTKISSVGRSINPLVSVVISAYNEEKVISRTIDSVLKSNYVNFEVIVVDDGSIDQTSVIVSENFANSEKVHLINKMNGGKASAINMGIKKANGDIIIAVDADTIISPEAISYLVRHFIDEKVAAVSGNIKVGNMRNLLTIWQHVEYVTGFNLEKRAFALLNCVTVVPGAIGAWRKQVIEELGYFTDDTLAEDTDMSLKILCKGYKITIDEQAYAYTEVPENSNDFLKQRYRWNFGTLQCFWKHKKAFCGIKQKSLGFIALPNMMLFQFVFPLFAPFIDIVFVLGMLSGNIKKSLLFYSCYLLTDFLICLFAFRLEKLSLKPLIPLFFQRIFYRYLLLWVSWKSILAALKGTRVGWNKLKRSGNLIRQVVKR</sequence>
<dbReference type="PROSITE" id="PS51910">
    <property type="entry name" value="GH18_2"/>
    <property type="match status" value="1"/>
</dbReference>
<accession>A0A4P7A1I4</accession>
<name>A0A4P7A1I4_9BACL</name>
<protein>
    <submittedName>
        <fullName evidence="7">Glycosyltransferase</fullName>
    </submittedName>
</protein>
<evidence type="ECO:0000256" key="4">
    <source>
        <dbReference type="SAM" id="Phobius"/>
    </source>
</evidence>
<evidence type="ECO:0000256" key="1">
    <source>
        <dbReference type="ARBA" id="ARBA00006739"/>
    </source>
</evidence>
<dbReference type="InterPro" id="IPR001173">
    <property type="entry name" value="Glyco_trans_2-like"/>
</dbReference>
<dbReference type="AlphaFoldDB" id="A0A4P7A1I4"/>
<keyword evidence="2" id="KW-0328">Glycosyltransferase</keyword>
<evidence type="ECO:0000259" key="6">
    <source>
        <dbReference type="PROSITE" id="PS51910"/>
    </source>
</evidence>
<evidence type="ECO:0000256" key="2">
    <source>
        <dbReference type="ARBA" id="ARBA00022676"/>
    </source>
</evidence>
<dbReference type="InterPro" id="IPR029044">
    <property type="entry name" value="Nucleotide-diphossugar_trans"/>
</dbReference>
<keyword evidence="4" id="KW-0472">Membrane</keyword>
<feature type="transmembrane region" description="Helical" evidence="4">
    <location>
        <begin position="1038"/>
        <end position="1056"/>
    </location>
</feature>
<dbReference type="GO" id="GO:0016810">
    <property type="term" value="F:hydrolase activity, acting on carbon-nitrogen (but not peptide) bonds"/>
    <property type="evidence" value="ECO:0007669"/>
    <property type="project" value="InterPro"/>
</dbReference>
<keyword evidence="8" id="KW-1185">Reference proteome</keyword>
<dbReference type="InterPro" id="IPR011583">
    <property type="entry name" value="Chitinase_II/V-like_cat"/>
</dbReference>
<feature type="domain" description="NodB homology" evidence="5">
    <location>
        <begin position="479"/>
        <end position="675"/>
    </location>
</feature>
<dbReference type="InterPro" id="IPR002509">
    <property type="entry name" value="NODB_dom"/>
</dbReference>
<dbReference type="Gene3D" id="3.20.20.370">
    <property type="entry name" value="Glycoside hydrolase/deacetylase"/>
    <property type="match status" value="1"/>
</dbReference>
<dbReference type="CDD" id="cd06423">
    <property type="entry name" value="CESA_like"/>
    <property type="match status" value="1"/>
</dbReference>
<dbReference type="InterPro" id="IPR001223">
    <property type="entry name" value="Glyco_hydro18_cat"/>
</dbReference>
<reference evidence="7 8" key="1">
    <citation type="submission" date="2019-03" db="EMBL/GenBank/DDBJ databases">
        <title>Complete genome sequence of Paenisporosarcina antarctica CGMCC 1.6503T.</title>
        <authorList>
            <person name="Rong J.-C."/>
            <person name="Chi N.-Y."/>
            <person name="Zhang Q.-F."/>
        </authorList>
    </citation>
    <scope>NUCLEOTIDE SEQUENCE [LARGE SCALE GENOMIC DNA]</scope>
    <source>
        <strain evidence="7 8">CGMCC 1.6503</strain>
    </source>
</reference>
<feature type="domain" description="GH18" evidence="6">
    <location>
        <begin position="114"/>
        <end position="414"/>
    </location>
</feature>
<feature type="transmembrane region" description="Helical" evidence="4">
    <location>
        <begin position="716"/>
        <end position="740"/>
    </location>
</feature>
<dbReference type="GO" id="GO:0016757">
    <property type="term" value="F:glycosyltransferase activity"/>
    <property type="evidence" value="ECO:0007669"/>
    <property type="project" value="UniProtKB-KW"/>
</dbReference>
<feature type="transmembrane region" description="Helical" evidence="4">
    <location>
        <begin position="1008"/>
        <end position="1031"/>
    </location>
</feature>
<dbReference type="SUPFAM" id="SSF53448">
    <property type="entry name" value="Nucleotide-diphospho-sugar transferases"/>
    <property type="match status" value="1"/>
</dbReference>
<keyword evidence="3 7" id="KW-0808">Transferase</keyword>
<dbReference type="InterPro" id="IPR029070">
    <property type="entry name" value="Chitinase_insertion_sf"/>
</dbReference>
<feature type="transmembrane region" description="Helical" evidence="4">
    <location>
        <begin position="900"/>
        <end position="917"/>
    </location>
</feature>
<dbReference type="Gene3D" id="3.20.20.80">
    <property type="entry name" value="Glycosidases"/>
    <property type="match status" value="1"/>
</dbReference>
<dbReference type="PROSITE" id="PS51677">
    <property type="entry name" value="NODB"/>
    <property type="match status" value="1"/>
</dbReference>
<dbReference type="SMART" id="SM00636">
    <property type="entry name" value="Glyco_18"/>
    <property type="match status" value="1"/>
</dbReference>
<proteinExistence type="inferred from homology"/>
<dbReference type="Pfam" id="PF00704">
    <property type="entry name" value="Glyco_hydro_18"/>
    <property type="match status" value="1"/>
</dbReference>
<dbReference type="GO" id="GO:0008061">
    <property type="term" value="F:chitin binding"/>
    <property type="evidence" value="ECO:0007669"/>
    <property type="project" value="InterPro"/>
</dbReference>
<dbReference type="SUPFAM" id="SSF51445">
    <property type="entry name" value="(Trans)glycosidases"/>
    <property type="match status" value="1"/>
</dbReference>
<evidence type="ECO:0000259" key="5">
    <source>
        <dbReference type="PROSITE" id="PS51677"/>
    </source>
</evidence>
<dbReference type="PANTHER" id="PTHR43630:SF1">
    <property type="entry name" value="POLY-BETA-1,6-N-ACETYL-D-GLUCOSAMINE SYNTHASE"/>
    <property type="match status" value="1"/>
</dbReference>
<dbReference type="Pfam" id="PF01522">
    <property type="entry name" value="Polysacc_deac_1"/>
    <property type="match status" value="1"/>
</dbReference>
<feature type="transmembrane region" description="Helical" evidence="4">
    <location>
        <begin position="1076"/>
        <end position="1095"/>
    </location>
</feature>
<gene>
    <name evidence="7" type="ORF">E2636_15510</name>
</gene>
<dbReference type="Gene3D" id="3.10.50.10">
    <property type="match status" value="1"/>
</dbReference>
<evidence type="ECO:0000256" key="3">
    <source>
        <dbReference type="ARBA" id="ARBA00022679"/>
    </source>
</evidence>
<dbReference type="RefSeq" id="WP_134211016.1">
    <property type="nucleotide sequence ID" value="NZ_CP038015.1"/>
</dbReference>
<comment type="similarity">
    <text evidence="1">Belongs to the glycosyltransferase 2 family.</text>
</comment>
<feature type="transmembrane region" description="Helical" evidence="4">
    <location>
        <begin position="40"/>
        <end position="65"/>
    </location>
</feature>